<organism evidence="1 2">
    <name type="scientific">Mesorhabditis spiculigera</name>
    <dbReference type="NCBI Taxonomy" id="96644"/>
    <lineage>
        <taxon>Eukaryota</taxon>
        <taxon>Metazoa</taxon>
        <taxon>Ecdysozoa</taxon>
        <taxon>Nematoda</taxon>
        <taxon>Chromadorea</taxon>
        <taxon>Rhabditida</taxon>
        <taxon>Rhabditina</taxon>
        <taxon>Rhabditomorpha</taxon>
        <taxon>Rhabditoidea</taxon>
        <taxon>Rhabditidae</taxon>
        <taxon>Mesorhabditinae</taxon>
        <taxon>Mesorhabditis</taxon>
    </lineage>
</organism>
<comment type="caution">
    <text evidence="1">The sequence shown here is derived from an EMBL/GenBank/DDBJ whole genome shotgun (WGS) entry which is preliminary data.</text>
</comment>
<reference evidence="1" key="1">
    <citation type="submission" date="2023-06" db="EMBL/GenBank/DDBJ databases">
        <authorList>
            <person name="Delattre M."/>
        </authorList>
    </citation>
    <scope>NUCLEOTIDE SEQUENCE</scope>
    <source>
        <strain evidence="1">AF72</strain>
    </source>
</reference>
<protein>
    <submittedName>
        <fullName evidence="1">Uncharacterized protein</fullName>
    </submittedName>
</protein>
<dbReference type="Proteomes" id="UP001177023">
    <property type="component" value="Unassembled WGS sequence"/>
</dbReference>
<accession>A0AA36FR26</accession>
<dbReference type="AlphaFoldDB" id="A0AA36FR26"/>
<sequence>MDALDFTTGLLDSTPEFTLFFHLPATTQRKVLGNLPLRDYFRFASSSWQSWRLAKELPLQKWDHDKSSERQGQEEATKGELKTPCYRLLPSETEDLLLHATVLGVFPGYCRFFNPKKEVYAYMSVRKSGADDSASKRFTPHSRHTRILMKHLLPRANAQKFLTEAREALEVENWHQINDIYRKDEFQTFGFLNEAAYYRVEDPEKMLKKCGREQLHFFAITATGMKNLGFLEGAGDVGVLTSKNVVIKREDGRWISYRLTEMKAQEYYKAVVTCVPFRGCF</sequence>
<gene>
    <name evidence="1" type="ORF">MSPICULIGERA_LOCUS2689</name>
</gene>
<proteinExistence type="predicted"/>
<keyword evidence="2" id="KW-1185">Reference proteome</keyword>
<evidence type="ECO:0000313" key="2">
    <source>
        <dbReference type="Proteomes" id="UP001177023"/>
    </source>
</evidence>
<dbReference type="EMBL" id="CATQJA010000772">
    <property type="protein sequence ID" value="CAJ0563990.1"/>
    <property type="molecule type" value="Genomic_DNA"/>
</dbReference>
<name>A0AA36FR26_9BILA</name>
<evidence type="ECO:0000313" key="1">
    <source>
        <dbReference type="EMBL" id="CAJ0563990.1"/>
    </source>
</evidence>
<feature type="non-terminal residue" evidence="1">
    <location>
        <position position="281"/>
    </location>
</feature>